<feature type="domain" description="DUF2007" evidence="1">
    <location>
        <begin position="77"/>
        <end position="141"/>
    </location>
</feature>
<dbReference type="AlphaFoldDB" id="A0A1F6GA48"/>
<protein>
    <recommendedName>
        <fullName evidence="1">DUF2007 domain-containing protein</fullName>
    </recommendedName>
</protein>
<dbReference type="EMBL" id="MFNE01000030">
    <property type="protein sequence ID" value="OGG94987.1"/>
    <property type="molecule type" value="Genomic_DNA"/>
</dbReference>
<dbReference type="Gene3D" id="3.30.70.790">
    <property type="entry name" value="UreE, C-terminal domain"/>
    <property type="match status" value="1"/>
</dbReference>
<proteinExistence type="predicted"/>
<name>A0A1F6GA48_9PROT</name>
<dbReference type="Pfam" id="PF09413">
    <property type="entry name" value="DUF2007"/>
    <property type="match status" value="1"/>
</dbReference>
<comment type="caution">
    <text evidence="2">The sequence shown here is derived from an EMBL/GenBank/DDBJ whole genome shotgun (WGS) entry which is preliminary data.</text>
</comment>
<dbReference type="STRING" id="1817772.A2527_06510"/>
<gene>
    <name evidence="2" type="ORF">A2527_06510</name>
</gene>
<accession>A0A1F6GA48</accession>
<reference evidence="2 3" key="1">
    <citation type="journal article" date="2016" name="Nat. Commun.">
        <title>Thousands of microbial genomes shed light on interconnected biogeochemical processes in an aquifer system.</title>
        <authorList>
            <person name="Anantharaman K."/>
            <person name="Brown C.T."/>
            <person name="Hug L.A."/>
            <person name="Sharon I."/>
            <person name="Castelle C.J."/>
            <person name="Probst A.J."/>
            <person name="Thomas B.C."/>
            <person name="Singh A."/>
            <person name="Wilkins M.J."/>
            <person name="Karaoz U."/>
            <person name="Brodie E.L."/>
            <person name="Williams K.H."/>
            <person name="Hubbard S.S."/>
            <person name="Banfield J.F."/>
        </authorList>
    </citation>
    <scope>NUCLEOTIDE SEQUENCE [LARGE SCALE GENOMIC DNA]</scope>
</reference>
<dbReference type="InterPro" id="IPR011322">
    <property type="entry name" value="N-reg_PII-like_a/b"/>
</dbReference>
<dbReference type="InterPro" id="IPR018551">
    <property type="entry name" value="DUF2007"/>
</dbReference>
<organism evidence="2 3">
    <name type="scientific">Candidatus Lambdaproteobacteria bacterium RIFOXYD2_FULL_50_16</name>
    <dbReference type="NCBI Taxonomy" id="1817772"/>
    <lineage>
        <taxon>Bacteria</taxon>
        <taxon>Pseudomonadati</taxon>
        <taxon>Pseudomonadota</taxon>
        <taxon>Candidatus Lambdaproteobacteria</taxon>
    </lineage>
</organism>
<evidence type="ECO:0000259" key="1">
    <source>
        <dbReference type="Pfam" id="PF09413"/>
    </source>
</evidence>
<evidence type="ECO:0000313" key="2">
    <source>
        <dbReference type="EMBL" id="OGG94987.1"/>
    </source>
</evidence>
<dbReference type="Proteomes" id="UP000178449">
    <property type="component" value="Unassembled WGS sequence"/>
</dbReference>
<evidence type="ECO:0000313" key="3">
    <source>
        <dbReference type="Proteomes" id="UP000178449"/>
    </source>
</evidence>
<sequence length="147" mass="16451">MNGVLLTIGLAWGMQLLTLQGAPELAQTNWWPMAELLGAFWLVQRANRPGVETSSKVVDLKAYRQNRHAEKKPSPPWISLFVSQDATKVALLSSLLESESIEYQVSGQHTSTLFGPIAALPMEILVRPEEWERAQVLARKFEDPPQT</sequence>
<dbReference type="SUPFAM" id="SSF54913">
    <property type="entry name" value="GlnB-like"/>
    <property type="match status" value="1"/>
</dbReference>